<keyword evidence="3" id="KW-1185">Reference proteome</keyword>
<dbReference type="EMBL" id="CM016559">
    <property type="protein sequence ID" value="TKV99503.1"/>
    <property type="molecule type" value="Genomic_DNA"/>
</dbReference>
<dbReference type="Gramene" id="TKV99503">
    <property type="protein sequence ID" value="TKV99503"/>
    <property type="gene ID" value="SEVIR_8G048500v2"/>
</dbReference>
<name>A0A4U6TER3_SETVI</name>
<proteinExistence type="predicted"/>
<keyword evidence="1" id="KW-0732">Signal</keyword>
<sequence>MRCILAWFSWDLLISSEPLDRAGYCPAIDMKQLYKRQQQVLDNLEHKNISHAHSSGPWEGPKLREPKSWKYAIPWCQKLSKQRH</sequence>
<feature type="chain" id="PRO_5020655074" evidence="1">
    <location>
        <begin position="17"/>
        <end position="84"/>
    </location>
</feature>
<evidence type="ECO:0000313" key="2">
    <source>
        <dbReference type="EMBL" id="TKV99503.1"/>
    </source>
</evidence>
<accession>A0A4U6TER3</accession>
<evidence type="ECO:0000256" key="1">
    <source>
        <dbReference type="SAM" id="SignalP"/>
    </source>
</evidence>
<dbReference type="AlphaFoldDB" id="A0A4U6TER3"/>
<reference evidence="2" key="1">
    <citation type="submission" date="2019-03" db="EMBL/GenBank/DDBJ databases">
        <title>WGS assembly of Setaria viridis.</title>
        <authorList>
            <person name="Huang P."/>
            <person name="Jenkins J."/>
            <person name="Grimwood J."/>
            <person name="Barry K."/>
            <person name="Healey A."/>
            <person name="Mamidi S."/>
            <person name="Sreedasyam A."/>
            <person name="Shu S."/>
            <person name="Feldman M."/>
            <person name="Wu J."/>
            <person name="Yu Y."/>
            <person name="Chen C."/>
            <person name="Johnson J."/>
            <person name="Rokhsar D."/>
            <person name="Baxter I."/>
            <person name="Schmutz J."/>
            <person name="Brutnell T."/>
            <person name="Kellogg E."/>
        </authorList>
    </citation>
    <scope>NUCLEOTIDE SEQUENCE [LARGE SCALE GENOMIC DNA]</scope>
</reference>
<protein>
    <submittedName>
        <fullName evidence="2">Uncharacterized protein</fullName>
    </submittedName>
</protein>
<dbReference type="Proteomes" id="UP000298652">
    <property type="component" value="Chromosome 8"/>
</dbReference>
<evidence type="ECO:0000313" key="3">
    <source>
        <dbReference type="Proteomes" id="UP000298652"/>
    </source>
</evidence>
<organism evidence="2 3">
    <name type="scientific">Setaria viridis</name>
    <name type="common">Green bristlegrass</name>
    <name type="synonym">Setaria italica subsp. viridis</name>
    <dbReference type="NCBI Taxonomy" id="4556"/>
    <lineage>
        <taxon>Eukaryota</taxon>
        <taxon>Viridiplantae</taxon>
        <taxon>Streptophyta</taxon>
        <taxon>Embryophyta</taxon>
        <taxon>Tracheophyta</taxon>
        <taxon>Spermatophyta</taxon>
        <taxon>Magnoliopsida</taxon>
        <taxon>Liliopsida</taxon>
        <taxon>Poales</taxon>
        <taxon>Poaceae</taxon>
        <taxon>PACMAD clade</taxon>
        <taxon>Panicoideae</taxon>
        <taxon>Panicodae</taxon>
        <taxon>Paniceae</taxon>
        <taxon>Cenchrinae</taxon>
        <taxon>Setaria</taxon>
    </lineage>
</organism>
<feature type="signal peptide" evidence="1">
    <location>
        <begin position="1"/>
        <end position="16"/>
    </location>
</feature>
<gene>
    <name evidence="2" type="ORF">SEVIR_8G048500v2</name>
</gene>